<dbReference type="Gene3D" id="3.30.160.60">
    <property type="entry name" value="Classic Zinc Finger"/>
    <property type="match status" value="7"/>
</dbReference>
<feature type="domain" description="C2H2-type" evidence="8">
    <location>
        <begin position="506"/>
        <end position="540"/>
    </location>
</feature>
<evidence type="ECO:0000313" key="9">
    <source>
        <dbReference type="EMBL" id="KAK0158734.1"/>
    </source>
</evidence>
<dbReference type="Proteomes" id="UP001168990">
    <property type="component" value="Unassembled WGS sequence"/>
</dbReference>
<dbReference type="SMART" id="SM00355">
    <property type="entry name" value="ZnF_C2H2"/>
    <property type="match status" value="15"/>
</dbReference>
<keyword evidence="3" id="KW-0677">Repeat</keyword>
<dbReference type="Pfam" id="PF00096">
    <property type="entry name" value="zf-C2H2"/>
    <property type="match status" value="4"/>
</dbReference>
<dbReference type="PANTHER" id="PTHR24376">
    <property type="entry name" value="ZINC FINGER PROTEIN"/>
    <property type="match status" value="1"/>
</dbReference>
<organism evidence="9 10">
    <name type="scientific">Microctonus aethiopoides</name>
    <dbReference type="NCBI Taxonomy" id="144406"/>
    <lineage>
        <taxon>Eukaryota</taxon>
        <taxon>Metazoa</taxon>
        <taxon>Ecdysozoa</taxon>
        <taxon>Arthropoda</taxon>
        <taxon>Hexapoda</taxon>
        <taxon>Insecta</taxon>
        <taxon>Pterygota</taxon>
        <taxon>Neoptera</taxon>
        <taxon>Endopterygota</taxon>
        <taxon>Hymenoptera</taxon>
        <taxon>Apocrita</taxon>
        <taxon>Ichneumonoidea</taxon>
        <taxon>Braconidae</taxon>
        <taxon>Euphorinae</taxon>
        <taxon>Microctonus</taxon>
    </lineage>
</organism>
<feature type="domain" description="C2H2-type" evidence="8">
    <location>
        <begin position="992"/>
        <end position="1014"/>
    </location>
</feature>
<keyword evidence="2" id="KW-0479">Metal-binding</keyword>
<keyword evidence="4 7" id="KW-0863">Zinc-finger</keyword>
<evidence type="ECO:0000313" key="10">
    <source>
        <dbReference type="Proteomes" id="UP001168990"/>
    </source>
</evidence>
<feature type="domain" description="C2H2-type" evidence="8">
    <location>
        <begin position="789"/>
        <end position="817"/>
    </location>
</feature>
<feature type="domain" description="C2H2-type" evidence="8">
    <location>
        <begin position="143"/>
        <end position="170"/>
    </location>
</feature>
<comment type="subcellular location">
    <subcellularLocation>
        <location evidence="1">Nucleus</location>
    </subcellularLocation>
</comment>
<comment type="caution">
    <text evidence="9">The sequence shown here is derived from an EMBL/GenBank/DDBJ whole genome shotgun (WGS) entry which is preliminary data.</text>
</comment>
<feature type="domain" description="C2H2-type" evidence="8">
    <location>
        <begin position="624"/>
        <end position="643"/>
    </location>
</feature>
<feature type="domain" description="C2H2-type" evidence="8">
    <location>
        <begin position="421"/>
        <end position="448"/>
    </location>
</feature>
<evidence type="ECO:0000259" key="8">
    <source>
        <dbReference type="PROSITE" id="PS50157"/>
    </source>
</evidence>
<evidence type="ECO:0000256" key="2">
    <source>
        <dbReference type="ARBA" id="ARBA00022723"/>
    </source>
</evidence>
<accession>A0AA39C6Y9</accession>
<feature type="domain" description="C2H2-type" evidence="8">
    <location>
        <begin position="541"/>
        <end position="571"/>
    </location>
</feature>
<reference evidence="9" key="2">
    <citation type="submission" date="2023-03" db="EMBL/GenBank/DDBJ databases">
        <authorList>
            <person name="Inwood S.N."/>
            <person name="Skelly J.G."/>
            <person name="Guhlin J."/>
            <person name="Harrop T.W.R."/>
            <person name="Goldson S.G."/>
            <person name="Dearden P.K."/>
        </authorList>
    </citation>
    <scope>NUCLEOTIDE SEQUENCE</scope>
    <source>
        <strain evidence="9">Irish</strain>
        <tissue evidence="9">Whole body</tissue>
    </source>
</reference>
<protein>
    <recommendedName>
        <fullName evidence="8">C2H2-type domain-containing protein</fullName>
    </recommendedName>
</protein>
<feature type="domain" description="C2H2-type" evidence="8">
    <location>
        <begin position="317"/>
        <end position="344"/>
    </location>
</feature>
<evidence type="ECO:0000256" key="6">
    <source>
        <dbReference type="ARBA" id="ARBA00023242"/>
    </source>
</evidence>
<feature type="domain" description="C2H2-type" evidence="8">
    <location>
        <begin position="244"/>
        <end position="271"/>
    </location>
</feature>
<feature type="domain" description="C2H2-type" evidence="8">
    <location>
        <begin position="905"/>
        <end position="932"/>
    </location>
</feature>
<dbReference type="GO" id="GO:0005634">
    <property type="term" value="C:nucleus"/>
    <property type="evidence" value="ECO:0007669"/>
    <property type="project" value="UniProtKB-SubCell"/>
</dbReference>
<evidence type="ECO:0000256" key="5">
    <source>
        <dbReference type="ARBA" id="ARBA00022833"/>
    </source>
</evidence>
<dbReference type="GO" id="GO:0008270">
    <property type="term" value="F:zinc ion binding"/>
    <property type="evidence" value="ECO:0007669"/>
    <property type="project" value="UniProtKB-KW"/>
</dbReference>
<dbReference type="EMBL" id="JAQQBS010001424">
    <property type="protein sequence ID" value="KAK0158734.1"/>
    <property type="molecule type" value="Genomic_DNA"/>
</dbReference>
<dbReference type="SUPFAM" id="SSF57667">
    <property type="entry name" value="beta-beta-alpha zinc fingers"/>
    <property type="match status" value="7"/>
</dbReference>
<keyword evidence="5" id="KW-0862">Zinc</keyword>
<evidence type="ECO:0000256" key="4">
    <source>
        <dbReference type="ARBA" id="ARBA00022771"/>
    </source>
</evidence>
<dbReference type="InterPro" id="IPR036236">
    <property type="entry name" value="Znf_C2H2_sf"/>
</dbReference>
<reference evidence="9" key="1">
    <citation type="journal article" date="2023" name="bioRxiv">
        <title>Scaffold-level genome assemblies of two parasitoid biocontrol wasps reveal the parthenogenesis mechanism and an associated novel virus.</title>
        <authorList>
            <person name="Inwood S."/>
            <person name="Skelly J."/>
            <person name="Guhlin J."/>
            <person name="Harrop T."/>
            <person name="Goldson S."/>
            <person name="Dearden P."/>
        </authorList>
    </citation>
    <scope>NUCLEOTIDE SEQUENCE</scope>
    <source>
        <strain evidence="9">Irish</strain>
        <tissue evidence="9">Whole body</tissue>
    </source>
</reference>
<gene>
    <name evidence="9" type="ORF">PV328_009706</name>
</gene>
<feature type="domain" description="C2H2-type" evidence="8">
    <location>
        <begin position="963"/>
        <end position="990"/>
    </location>
</feature>
<evidence type="ECO:0000256" key="1">
    <source>
        <dbReference type="ARBA" id="ARBA00004123"/>
    </source>
</evidence>
<feature type="domain" description="C2H2-type" evidence="8">
    <location>
        <begin position="272"/>
        <end position="299"/>
    </location>
</feature>
<dbReference type="PANTHER" id="PTHR24376:SF235">
    <property type="entry name" value="C2H2-TYPE DOMAIN-CONTAINING PROTEIN"/>
    <property type="match status" value="1"/>
</dbReference>
<evidence type="ECO:0000256" key="3">
    <source>
        <dbReference type="ARBA" id="ARBA00022737"/>
    </source>
</evidence>
<dbReference type="PROSITE" id="PS00028">
    <property type="entry name" value="ZINC_FINGER_C2H2_1"/>
    <property type="match status" value="2"/>
</dbReference>
<dbReference type="InterPro" id="IPR013087">
    <property type="entry name" value="Znf_C2H2_type"/>
</dbReference>
<keyword evidence="6" id="KW-0539">Nucleus</keyword>
<keyword evidence="10" id="KW-1185">Reference proteome</keyword>
<name>A0AA39C6Y9_9HYME</name>
<evidence type="ECO:0000256" key="7">
    <source>
        <dbReference type="PROSITE-ProRule" id="PRU00042"/>
    </source>
</evidence>
<proteinExistence type="predicted"/>
<feature type="domain" description="C2H2-type" evidence="8">
    <location>
        <begin position="759"/>
        <end position="786"/>
    </location>
</feature>
<dbReference type="PROSITE" id="PS50157">
    <property type="entry name" value="ZINC_FINGER_C2H2_2"/>
    <property type="match status" value="14"/>
</dbReference>
<dbReference type="AlphaFoldDB" id="A0AA39C6Y9"/>
<sequence length="1028" mass="119810">MKYRKAQTIIVVDLTAIDKVHGALVFSSLILATNAPDGKNIFMTINKEPYECKDSVEWNINSTWSIPVEAKKPRKKYKKKRFMSLELPVLTDYSRNLSELLEISKKKDDPRLYTKEIKSLRQLKNFNMDLLLSKDYYKRLGRHLCRNCGKEYRWMQSLVRHEKEECGKAPQHSCPLCGMKIRHKWMLKKHISSDFQRQITTNDILANISAVHVAGVTNGDHHLYVILKRVVRKCSQDKTLTGVYPCPQCGRTYVHKYTLNRHLNYECGGRAHICDSCGRTYKWKESLRQHQRLECGIQPQFGCHLCGRRFPHVRMPWRCVNCGRGYQWRTSLVNHMRVECGKEPTFACPIYRLTTVVLSRSEDGEVTWSPANLIGIATPILPLQRIQTKKAMKDLSKVGSRAPRKSLKSDCDIQKGRDGKYTCSTCGKAYKAATSLSRHKRLECGVQPSEICPICNRRFRHKFVLTSHIAGYLKIEHVWSCKPVKKEPTTEYNDRRLNPVRKRRGRPCNLNLSHVCPCGRKYARRSCLRRHRKECTGEPPLQCILCEKLFYRNYQLTRHMKGCLKHYGYNSKCAVASEMSRIPDCVSYAAELSYYMDDGATIQMEDSSLIQRNNARTGRKIRPYFCSGCQRAYTRADSLKRHQLKCDDYLTSLQDNRRDDNQQHYCEQCGKSYRRRDTLQRHQRLVYPKSLFDAMWNMENNPLDNSTNNIAEQKLNHEKYKLLDTSTLNINSANHQSTLSEATSFPAYYQPRMQYDQPYGCINCGKKYKWLDSLRRHQRVECGNKEKRFTCFPCNKKFKYRYELRNHNAALHNCSYSPGAAIDWYYQYQSMYLRLVAANQMKETLDGTNIDQSSSCQLDDCVNINNHHQQNPQNNSIDLCTNESGQSTSVNNFLNIGSRDLMNNYSCPKCGNGYTRLHSLNRHIRFECGVEPQFECPIKEDISLFYVTVLGIVSDPKQLPNIYACPRCRRSYFHKCNLTRHLRLECGVGPRFQCASCKKKFKHRHHLHDHLRTHLPMSIFHHSKLSND</sequence>
<dbReference type="GO" id="GO:0001228">
    <property type="term" value="F:DNA-binding transcription activator activity, RNA polymerase II-specific"/>
    <property type="evidence" value="ECO:0007669"/>
    <property type="project" value="TreeGrafter"/>
</dbReference>
<feature type="domain" description="C2H2-type" evidence="8">
    <location>
        <begin position="664"/>
        <end position="687"/>
    </location>
</feature>
<dbReference type="GO" id="GO:0000978">
    <property type="term" value="F:RNA polymerase II cis-regulatory region sequence-specific DNA binding"/>
    <property type="evidence" value="ECO:0007669"/>
    <property type="project" value="TreeGrafter"/>
</dbReference>